<feature type="compositionally biased region" description="Low complexity" evidence="2">
    <location>
        <begin position="194"/>
        <end position="207"/>
    </location>
</feature>
<feature type="compositionally biased region" description="Polar residues" evidence="2">
    <location>
        <begin position="172"/>
        <end position="182"/>
    </location>
</feature>
<keyword evidence="1" id="KW-0175">Coiled coil</keyword>
<dbReference type="AlphaFoldDB" id="A0A077ZS26"/>
<dbReference type="Proteomes" id="UP000039865">
    <property type="component" value="Unassembled WGS sequence"/>
</dbReference>
<accession>A0A077ZS26</accession>
<feature type="region of interest" description="Disordered" evidence="2">
    <location>
        <begin position="1"/>
        <end position="47"/>
    </location>
</feature>
<name>A0A077ZS26_STYLE</name>
<feature type="compositionally biased region" description="Basic and acidic residues" evidence="2">
    <location>
        <begin position="162"/>
        <end position="171"/>
    </location>
</feature>
<organism evidence="3 4">
    <name type="scientific">Stylonychia lemnae</name>
    <name type="common">Ciliate</name>
    <dbReference type="NCBI Taxonomy" id="5949"/>
    <lineage>
        <taxon>Eukaryota</taxon>
        <taxon>Sar</taxon>
        <taxon>Alveolata</taxon>
        <taxon>Ciliophora</taxon>
        <taxon>Intramacronucleata</taxon>
        <taxon>Spirotrichea</taxon>
        <taxon>Stichotrichia</taxon>
        <taxon>Sporadotrichida</taxon>
        <taxon>Oxytrichidae</taxon>
        <taxon>Stylonychinae</taxon>
        <taxon>Stylonychia</taxon>
    </lineage>
</organism>
<evidence type="ECO:0000313" key="3">
    <source>
        <dbReference type="EMBL" id="CDW72165.1"/>
    </source>
</evidence>
<keyword evidence="4" id="KW-1185">Reference proteome</keyword>
<feature type="region of interest" description="Disordered" evidence="2">
    <location>
        <begin position="79"/>
        <end position="113"/>
    </location>
</feature>
<feature type="region of interest" description="Disordered" evidence="2">
    <location>
        <begin position="250"/>
        <end position="282"/>
    </location>
</feature>
<evidence type="ECO:0000313" key="4">
    <source>
        <dbReference type="Proteomes" id="UP000039865"/>
    </source>
</evidence>
<evidence type="ECO:0000256" key="2">
    <source>
        <dbReference type="SAM" id="MobiDB-lite"/>
    </source>
</evidence>
<sequence length="765" mass="89273">MNFNESNRSDLFGGGGGFNQGGGGKSKRDEILEQKRRQRGMGGGNQGRVQFDMHGGGGPASGFNNQLDLPMNNYGRAPMTTQSKSSLKQTFGDTSSLNGSFDSPSKKKKKVMFKVPQEEKYRKKFDIDADINDRDNNMGFRSSVRSEVSDDDFTRSSFQQLRLDDPGDTKLTRQNVQNFNQENDYDNVGNFQMSRSQSQPQFNNQNNYDSYQSFNNNTQNFNNNQVETLNLNFHLLKEVIQDQIISLDNPNQKYIPTHNFVNGEGTTEDGKKRNQAPEAQSLQQELLSQIEEKRRKREEEKRKLKDDELKEEERVKREIAELNRRDQMEKDKKKQVLSDIMDKYQAQEIERKSLMSQNMNMINTMGDGGGNSMQNKQYGGPLNETSQMIRIQEQTRPIDVEQPGGAQYAQYKSSEDMDYDYQKDFEKFDVLNRGHRAAFSGVPRAKMISDIGHDLKHSIQNEVDKIRKSIKDQQIDFKDQLDKITTEASLAIEERDRVKNHLELLRSEMRRKREEQMFQENNLIKTLNKYQLEPQRYHYPQRHVHIEHTVPKPEEKKSIYEKLFFDKISNVIEAEKLNPPLKLYREATQNPKAQITIGQDHYFSNSKGALNSESILVTLDNKQLYPSKSLYEMPDLQSKTTIVNWNKEPYEYYNHRVKDLNPRDEMYLVRNNYESKYANKIDDNLNFQRYNLPEREEHKPQYDHRIRPIDLANINVEKIHQVNEQRLTRLEREIGGGSGFNTNQNNGKKSNYDLDMINDILSLKL</sequence>
<feature type="region of interest" description="Disordered" evidence="2">
    <location>
        <begin position="292"/>
        <end position="311"/>
    </location>
</feature>
<gene>
    <name evidence="3" type="primary">Contig163.g194</name>
    <name evidence="3" type="ORF">STYLEM_1120</name>
</gene>
<feature type="compositionally biased region" description="Basic and acidic residues" evidence="2">
    <location>
        <begin position="26"/>
        <end position="35"/>
    </location>
</feature>
<evidence type="ECO:0000256" key="1">
    <source>
        <dbReference type="SAM" id="Coils"/>
    </source>
</evidence>
<feature type="region of interest" description="Disordered" evidence="2">
    <location>
        <begin position="134"/>
        <end position="219"/>
    </location>
</feature>
<proteinExistence type="predicted"/>
<feature type="compositionally biased region" description="Gly residues" evidence="2">
    <location>
        <begin position="12"/>
        <end position="24"/>
    </location>
</feature>
<dbReference type="EMBL" id="CCKQ01001063">
    <property type="protein sequence ID" value="CDW72165.1"/>
    <property type="molecule type" value="Genomic_DNA"/>
</dbReference>
<reference evidence="3 4" key="1">
    <citation type="submission" date="2014-06" db="EMBL/GenBank/DDBJ databases">
        <authorList>
            <person name="Swart Estienne"/>
        </authorList>
    </citation>
    <scope>NUCLEOTIDE SEQUENCE [LARGE SCALE GENOMIC DNA]</scope>
    <source>
        <strain evidence="3 4">130c</strain>
    </source>
</reference>
<feature type="coiled-coil region" evidence="1">
    <location>
        <begin position="495"/>
        <end position="522"/>
    </location>
</feature>
<feature type="compositionally biased region" description="Polar residues" evidence="2">
    <location>
        <begin position="79"/>
        <end position="103"/>
    </location>
</feature>
<protein>
    <submittedName>
        <fullName evidence="3">Uncharacterized protein</fullName>
    </submittedName>
</protein>
<dbReference type="InParanoid" id="A0A077ZS26"/>